<dbReference type="PANTHER" id="PTHR38011:SF7">
    <property type="entry name" value="2,5-DIAMINO-6-RIBOSYLAMINO-4(3H)-PYRIMIDINONE 5'-PHOSPHATE REDUCTASE"/>
    <property type="match status" value="1"/>
</dbReference>
<dbReference type="Proteomes" id="UP001631949">
    <property type="component" value="Unassembled WGS sequence"/>
</dbReference>
<dbReference type="InterPro" id="IPR050765">
    <property type="entry name" value="Riboflavin_Biosynth_HTPR"/>
</dbReference>
<evidence type="ECO:0000256" key="7">
    <source>
        <dbReference type="ARBA" id="ARBA00022723"/>
    </source>
</evidence>
<evidence type="ECO:0000313" key="17">
    <source>
        <dbReference type="Proteomes" id="UP001631949"/>
    </source>
</evidence>
<comment type="cofactor">
    <cofactor evidence="14">
        <name>Zn(2+)</name>
        <dbReference type="ChEBI" id="CHEBI:29105"/>
    </cofactor>
    <text evidence="14">Binds 1 zinc ion.</text>
</comment>
<evidence type="ECO:0000256" key="8">
    <source>
        <dbReference type="ARBA" id="ARBA00022833"/>
    </source>
</evidence>
<comment type="caution">
    <text evidence="16">The sequence shown here is derived from an EMBL/GenBank/DDBJ whole genome shotgun (WGS) entry which is preliminary data.</text>
</comment>
<evidence type="ECO:0000256" key="4">
    <source>
        <dbReference type="ARBA" id="ARBA00005259"/>
    </source>
</evidence>
<dbReference type="GO" id="GO:0008835">
    <property type="term" value="F:diaminohydroxyphosphoribosylaminopyrimidine deaminase activity"/>
    <property type="evidence" value="ECO:0007669"/>
    <property type="project" value="UniProtKB-EC"/>
</dbReference>
<keyword evidence="8 14" id="KW-0862">Zinc</keyword>
<dbReference type="Gene3D" id="3.40.140.10">
    <property type="entry name" value="Cytidine Deaminase, domain 2"/>
    <property type="match status" value="1"/>
</dbReference>
<dbReference type="InterPro" id="IPR002125">
    <property type="entry name" value="CMP_dCMP_dom"/>
</dbReference>
<keyword evidence="9 14" id="KW-0521">NADP</keyword>
<dbReference type="PROSITE" id="PS00903">
    <property type="entry name" value="CYT_DCMP_DEAMINASES_1"/>
    <property type="match status" value="1"/>
</dbReference>
<dbReference type="NCBIfam" id="TIGR00326">
    <property type="entry name" value="eubact_ribD"/>
    <property type="match status" value="1"/>
</dbReference>
<dbReference type="SUPFAM" id="SSF53597">
    <property type="entry name" value="Dihydrofolate reductase-like"/>
    <property type="match status" value="1"/>
</dbReference>
<evidence type="ECO:0000256" key="2">
    <source>
        <dbReference type="ARBA" id="ARBA00004882"/>
    </source>
</evidence>
<evidence type="ECO:0000256" key="9">
    <source>
        <dbReference type="ARBA" id="ARBA00022857"/>
    </source>
</evidence>
<dbReference type="InterPro" id="IPR016192">
    <property type="entry name" value="APOBEC/CMP_deaminase_Zn-bd"/>
</dbReference>
<sequence length="373" mass="39752">MNDRLMMTRALHLASRGAGQVAPNPMVGCVIAKDGKILAEGWHKKYGGPHAEREALAAAGDQDLRGATCFVTLEPCSHTGKTPPCTEALIAAGISRVVIATRDPNPVAKGGAEILLEAGLKVDIGLMRTEAEKLNEAFFYCLKTGLPLVRWKVAATADGCVAPAPDSQDRKISGTEADKWVQDLRHRVGAIMVGAGTVRKDDPRLTDRSGISPAAPLLRVIVGHDGQALAGSQILKTARDLPTIFACAGPSSYLDKLDQAGIEVWHWPDQADVPLVDLCRRLSERGIDEILLEGGAHLAAAMLKARLIHTFQLILAPKLLGQTALNQAILQETGCTGPSTAYQLIQPELALLGDDVLYTATLSYKEVDPCSPD</sequence>
<dbReference type="InterPro" id="IPR002734">
    <property type="entry name" value="RibDG_C"/>
</dbReference>
<organism evidence="16 17">
    <name type="scientific">Peptococcus simiae</name>
    <dbReference type="NCBI Taxonomy" id="1643805"/>
    <lineage>
        <taxon>Bacteria</taxon>
        <taxon>Bacillati</taxon>
        <taxon>Bacillota</taxon>
        <taxon>Clostridia</taxon>
        <taxon>Eubacteriales</taxon>
        <taxon>Peptococcaceae</taxon>
        <taxon>Peptococcus</taxon>
    </lineage>
</organism>
<evidence type="ECO:0000256" key="14">
    <source>
        <dbReference type="PIRNR" id="PIRNR006769"/>
    </source>
</evidence>
<dbReference type="Pfam" id="PF00383">
    <property type="entry name" value="dCMP_cyt_deam_1"/>
    <property type="match status" value="1"/>
</dbReference>
<keyword evidence="17" id="KW-1185">Reference proteome</keyword>
<comment type="pathway">
    <text evidence="2 14">Cofactor biosynthesis; riboflavin biosynthesis; 5-amino-6-(D-ribitylamino)uracil from GTP: step 2/4.</text>
</comment>
<evidence type="ECO:0000256" key="6">
    <source>
        <dbReference type="ARBA" id="ARBA00022619"/>
    </source>
</evidence>
<dbReference type="InterPro" id="IPR016193">
    <property type="entry name" value="Cytidine_deaminase-like"/>
</dbReference>
<keyword evidence="11" id="KW-0511">Multifunctional enzyme</keyword>
<dbReference type="Pfam" id="PF01872">
    <property type="entry name" value="RibD_C"/>
    <property type="match status" value="1"/>
</dbReference>
<comment type="catalytic activity">
    <reaction evidence="13 14">
        <text>2,5-diamino-6-hydroxy-4-(5-phosphoribosylamino)-pyrimidine + H2O + H(+) = 5-amino-6-(5-phospho-D-ribosylamino)uracil + NH4(+)</text>
        <dbReference type="Rhea" id="RHEA:21868"/>
        <dbReference type="ChEBI" id="CHEBI:15377"/>
        <dbReference type="ChEBI" id="CHEBI:15378"/>
        <dbReference type="ChEBI" id="CHEBI:28938"/>
        <dbReference type="ChEBI" id="CHEBI:58453"/>
        <dbReference type="ChEBI" id="CHEBI:58614"/>
        <dbReference type="EC" id="3.5.4.26"/>
    </reaction>
</comment>
<feature type="domain" description="CMP/dCMP-type deaminase" evidence="15">
    <location>
        <begin position="1"/>
        <end position="123"/>
    </location>
</feature>
<keyword evidence="14 16" id="KW-0378">Hydrolase</keyword>
<evidence type="ECO:0000256" key="10">
    <source>
        <dbReference type="ARBA" id="ARBA00023002"/>
    </source>
</evidence>
<keyword evidence="10 14" id="KW-0560">Oxidoreductase</keyword>
<dbReference type="PROSITE" id="PS51747">
    <property type="entry name" value="CYT_DCMP_DEAMINASES_2"/>
    <property type="match status" value="1"/>
</dbReference>
<comment type="pathway">
    <text evidence="3 14">Cofactor biosynthesis; riboflavin biosynthesis; 5-amino-6-(D-ribitylamino)uracil from GTP: step 3/4.</text>
</comment>
<evidence type="ECO:0000256" key="3">
    <source>
        <dbReference type="ARBA" id="ARBA00004910"/>
    </source>
</evidence>
<comment type="similarity">
    <text evidence="4 14">In the N-terminal section; belongs to the cytidine and deoxycytidylate deaminase family.</text>
</comment>
<dbReference type="InterPro" id="IPR004794">
    <property type="entry name" value="Eubact_RibD"/>
</dbReference>
<dbReference type="InterPro" id="IPR024072">
    <property type="entry name" value="DHFR-like_dom_sf"/>
</dbReference>
<proteinExistence type="inferred from homology"/>
<dbReference type="PANTHER" id="PTHR38011">
    <property type="entry name" value="DIHYDROFOLATE REDUCTASE FAMILY PROTEIN (AFU_ORTHOLOGUE AFUA_8G06820)"/>
    <property type="match status" value="1"/>
</dbReference>
<dbReference type="CDD" id="cd01284">
    <property type="entry name" value="Riboflavin_deaminase-reductase"/>
    <property type="match status" value="1"/>
</dbReference>
<dbReference type="GO" id="GO:0008703">
    <property type="term" value="F:5-amino-6-(5-phosphoribosylamino)uracil reductase activity"/>
    <property type="evidence" value="ECO:0007669"/>
    <property type="project" value="UniProtKB-EC"/>
</dbReference>
<gene>
    <name evidence="16" type="primary">ribD</name>
    <name evidence="16" type="ORF">ACKQTC_01945</name>
</gene>
<evidence type="ECO:0000313" key="16">
    <source>
        <dbReference type="EMBL" id="MFM9413132.1"/>
    </source>
</evidence>
<dbReference type="EC" id="3.5.4.26" evidence="14"/>
<evidence type="ECO:0000256" key="12">
    <source>
        <dbReference type="ARBA" id="ARBA00049861"/>
    </source>
</evidence>
<protein>
    <recommendedName>
        <fullName evidence="14">Riboflavin biosynthesis protein RibD</fullName>
    </recommendedName>
    <domain>
        <recommendedName>
            <fullName evidence="14">Diaminohydroxyphosphoribosylaminopyrimidine deaminase</fullName>
            <shortName evidence="14">DRAP deaminase</shortName>
            <ecNumber evidence="14">3.5.4.26</ecNumber>
        </recommendedName>
        <alternativeName>
            <fullName evidence="14">Riboflavin-specific deaminase</fullName>
        </alternativeName>
    </domain>
    <domain>
        <recommendedName>
            <fullName evidence="14">5-amino-6-(5-phosphoribosylamino)uracil reductase</fullName>
            <ecNumber evidence="14">1.1.1.193</ecNumber>
        </recommendedName>
        <alternativeName>
            <fullName evidence="14">HTP reductase</fullName>
        </alternativeName>
    </domain>
</protein>
<dbReference type="RefSeq" id="WP_408976750.1">
    <property type="nucleotide sequence ID" value="NZ_JBJUVG010000002.1"/>
</dbReference>
<keyword evidence="7 14" id="KW-0479">Metal-binding</keyword>
<evidence type="ECO:0000256" key="13">
    <source>
        <dbReference type="ARBA" id="ARBA00049886"/>
    </source>
</evidence>
<evidence type="ECO:0000259" key="15">
    <source>
        <dbReference type="PROSITE" id="PS51747"/>
    </source>
</evidence>
<name>A0ABW9GXT4_9FIRM</name>
<dbReference type="EMBL" id="JBJUVG010000002">
    <property type="protein sequence ID" value="MFM9413132.1"/>
    <property type="molecule type" value="Genomic_DNA"/>
</dbReference>
<comment type="catalytic activity">
    <reaction evidence="12 14">
        <text>5-amino-6-(5-phospho-D-ribitylamino)uracil + NADP(+) = 5-amino-6-(5-phospho-D-ribosylamino)uracil + NADPH + H(+)</text>
        <dbReference type="Rhea" id="RHEA:17845"/>
        <dbReference type="ChEBI" id="CHEBI:15378"/>
        <dbReference type="ChEBI" id="CHEBI:57783"/>
        <dbReference type="ChEBI" id="CHEBI:58349"/>
        <dbReference type="ChEBI" id="CHEBI:58421"/>
        <dbReference type="ChEBI" id="CHEBI:58453"/>
        <dbReference type="EC" id="1.1.1.193"/>
    </reaction>
</comment>
<dbReference type="SUPFAM" id="SSF53927">
    <property type="entry name" value="Cytidine deaminase-like"/>
    <property type="match status" value="1"/>
</dbReference>
<accession>A0ABW9GXT4</accession>
<evidence type="ECO:0000256" key="5">
    <source>
        <dbReference type="ARBA" id="ARBA00007417"/>
    </source>
</evidence>
<keyword evidence="6 14" id="KW-0686">Riboflavin biosynthesis</keyword>
<evidence type="ECO:0000256" key="1">
    <source>
        <dbReference type="ARBA" id="ARBA00002151"/>
    </source>
</evidence>
<comment type="function">
    <text evidence="1 14">Converts 2,5-diamino-6-(ribosylamino)-4(3h)-pyrimidinone 5'-phosphate into 5-amino-6-(ribosylamino)-2,4(1h,3h)-pyrimidinedione 5'-phosphate.</text>
</comment>
<reference evidence="16 17" key="1">
    <citation type="journal article" date="2016" name="Int. J. Syst. Evol. Microbiol.">
        <title>Peptococcus simiae sp. nov., isolated from rhesus macaque faeces and emended description of the genus Peptococcus.</title>
        <authorList>
            <person name="Shkoporov A.N."/>
            <person name="Efimov B.A."/>
            <person name="Kondova I."/>
            <person name="Ouwerling B."/>
            <person name="Chaplin A.V."/>
            <person name="Shcherbakova V.A."/>
            <person name="Langermans J.A.M."/>
        </authorList>
    </citation>
    <scope>NUCLEOTIDE SEQUENCE [LARGE SCALE GENOMIC DNA]</scope>
    <source>
        <strain evidence="16 17">M108</strain>
    </source>
</reference>
<dbReference type="EC" id="1.1.1.193" evidence="14"/>
<evidence type="ECO:0000256" key="11">
    <source>
        <dbReference type="ARBA" id="ARBA00023268"/>
    </source>
</evidence>
<dbReference type="Gene3D" id="3.40.430.10">
    <property type="entry name" value="Dihydrofolate Reductase, subunit A"/>
    <property type="match status" value="1"/>
</dbReference>
<dbReference type="PIRSF" id="PIRSF006769">
    <property type="entry name" value="RibD"/>
    <property type="match status" value="1"/>
</dbReference>
<comment type="similarity">
    <text evidence="5 14">In the C-terminal section; belongs to the HTP reductase family.</text>
</comment>